<dbReference type="OrthoDB" id="9802385at2"/>
<evidence type="ECO:0000313" key="2">
    <source>
        <dbReference type="Proteomes" id="UP000251889"/>
    </source>
</evidence>
<proteinExistence type="predicted"/>
<dbReference type="EMBL" id="QMFY01000008">
    <property type="protein sequence ID" value="RAW00182.1"/>
    <property type="molecule type" value="Genomic_DNA"/>
</dbReference>
<dbReference type="InterPro" id="IPR052194">
    <property type="entry name" value="MESH1"/>
</dbReference>
<comment type="caution">
    <text evidence="1">The sequence shown here is derived from an EMBL/GenBank/DDBJ whole genome shotgun (WGS) entry which is preliminary data.</text>
</comment>
<evidence type="ECO:0000313" key="1">
    <source>
        <dbReference type="EMBL" id="RAW00182.1"/>
    </source>
</evidence>
<organism evidence="1 2">
    <name type="scientific">Pseudochryseolinea flava</name>
    <dbReference type="NCBI Taxonomy" id="2059302"/>
    <lineage>
        <taxon>Bacteria</taxon>
        <taxon>Pseudomonadati</taxon>
        <taxon>Bacteroidota</taxon>
        <taxon>Cytophagia</taxon>
        <taxon>Cytophagales</taxon>
        <taxon>Fulvivirgaceae</taxon>
        <taxon>Pseudochryseolinea</taxon>
    </lineage>
</organism>
<dbReference type="PANTHER" id="PTHR46246:SF1">
    <property type="entry name" value="GUANOSINE-3',5'-BIS(DIPHOSPHATE) 3'-PYROPHOSPHOHYDROLASE MESH1"/>
    <property type="match status" value="1"/>
</dbReference>
<dbReference type="SUPFAM" id="SSF109604">
    <property type="entry name" value="HD-domain/PDEase-like"/>
    <property type="match status" value="1"/>
</dbReference>
<sequence length="188" mass="21620">MTKNLSIDDFQDLWHLVTQKHSGQKYGGTVQDEQIEYINHIGSVVFEIITASQVEAMDTALAIRCALLHDTLEDTNLTYAEIKEKYGNAVADGVLALTKDQKIEGKHDKMIDSLRRIKIQPLEIWAVKMADRITNLYAPPYYWSNDKKKEYIEEAKLILSELREGSPYLADRLATKIDDYYRFLDCQG</sequence>
<dbReference type="Proteomes" id="UP000251889">
    <property type="component" value="Unassembled WGS sequence"/>
</dbReference>
<dbReference type="GO" id="GO:0008893">
    <property type="term" value="F:guanosine-3',5'-bis(diphosphate) 3'-diphosphatase activity"/>
    <property type="evidence" value="ECO:0007669"/>
    <property type="project" value="TreeGrafter"/>
</dbReference>
<protein>
    <submittedName>
        <fullName evidence="1">Bifunctional (P)ppGpp synthetase/guanosine-3',5'-bis(Diphosphate) 3'-pyrophosphohydrolase</fullName>
    </submittedName>
</protein>
<accession>A0A364Y072</accession>
<dbReference type="PANTHER" id="PTHR46246">
    <property type="entry name" value="GUANOSINE-3',5'-BIS(DIPHOSPHATE) 3'-PYROPHOSPHOHYDROLASE MESH1"/>
    <property type="match status" value="1"/>
</dbReference>
<keyword evidence="1" id="KW-0378">Hydrolase</keyword>
<reference evidence="1 2" key="1">
    <citation type="submission" date="2018-06" db="EMBL/GenBank/DDBJ databases">
        <title>Chryseolinea flavus sp. nov., a member of the phylum Bacteroidetes isolated from soil.</title>
        <authorList>
            <person name="Li Y."/>
            <person name="Wang J."/>
        </authorList>
    </citation>
    <scope>NUCLEOTIDE SEQUENCE [LARGE SCALE GENOMIC DNA]</scope>
    <source>
        <strain evidence="1 2">SDU1-6</strain>
    </source>
</reference>
<name>A0A364Y072_9BACT</name>
<dbReference type="Pfam" id="PF13328">
    <property type="entry name" value="HD_4"/>
    <property type="match status" value="1"/>
</dbReference>
<dbReference type="Gene3D" id="1.10.3210.10">
    <property type="entry name" value="Hypothetical protein af1432"/>
    <property type="match status" value="1"/>
</dbReference>
<dbReference type="AlphaFoldDB" id="A0A364Y072"/>
<gene>
    <name evidence="1" type="ORF">DQQ10_16685</name>
</gene>
<keyword evidence="2" id="KW-1185">Reference proteome</keyword>
<dbReference type="RefSeq" id="WP_112748020.1">
    <property type="nucleotide sequence ID" value="NZ_QMFY01000008.1"/>
</dbReference>